<dbReference type="GO" id="GO:0016726">
    <property type="term" value="F:oxidoreductase activity, acting on CH or CH2 groups, NAD or NADP as acceptor"/>
    <property type="evidence" value="ECO:0007669"/>
    <property type="project" value="UniProtKB-UniRule"/>
</dbReference>
<comment type="subcellular location">
    <subcellularLocation>
        <location evidence="13">Cytoplasm</location>
    </subcellularLocation>
</comment>
<dbReference type="InterPro" id="IPR022663">
    <property type="entry name" value="DapB_C"/>
</dbReference>
<evidence type="ECO:0000256" key="6">
    <source>
        <dbReference type="ARBA" id="ARBA00023002"/>
    </source>
</evidence>
<feature type="domain" description="Dihydrodipicolinate reductase C-terminal" evidence="15">
    <location>
        <begin position="128"/>
        <end position="264"/>
    </location>
</feature>
<dbReference type="Gene3D" id="3.40.50.720">
    <property type="entry name" value="NAD(P)-binding Rossmann-like Domain"/>
    <property type="match status" value="1"/>
</dbReference>
<keyword evidence="4 13" id="KW-0521">NADP</keyword>
<feature type="binding site" evidence="13">
    <location>
        <begin position="122"/>
        <end position="125"/>
    </location>
    <ligand>
        <name>NAD(+)</name>
        <dbReference type="ChEBI" id="CHEBI:57540"/>
    </ligand>
</feature>
<dbReference type="NCBIfam" id="TIGR00036">
    <property type="entry name" value="dapB"/>
    <property type="match status" value="1"/>
</dbReference>
<comment type="caution">
    <text evidence="13">Was originally thought to be a dihydrodipicolinate reductase (DHDPR), catalyzing the conversion of dihydrodipicolinate to tetrahydrodipicolinate. However, it was shown in E.coli that the substrate of the enzymatic reaction is not dihydrodipicolinate (DHDP) but in fact (2S,4S)-4-hydroxy-2,3,4,5-tetrahydrodipicolinic acid (HTPA), the product released by the DapA-catalyzed reaction.</text>
</comment>
<dbReference type="SUPFAM" id="SSF51735">
    <property type="entry name" value="NAD(P)-binding Rossmann-fold domains"/>
    <property type="match status" value="1"/>
</dbReference>
<dbReference type="CDD" id="cd02274">
    <property type="entry name" value="DHDPR_N"/>
    <property type="match status" value="1"/>
</dbReference>
<comment type="catalytic activity">
    <reaction evidence="11 13">
        <text>(S)-2,3,4,5-tetrahydrodipicolinate + NADP(+) + H2O = (2S,4S)-4-hydroxy-2,3,4,5-tetrahydrodipicolinate + NADPH + H(+)</text>
        <dbReference type="Rhea" id="RHEA:35331"/>
        <dbReference type="ChEBI" id="CHEBI:15377"/>
        <dbReference type="ChEBI" id="CHEBI:15378"/>
        <dbReference type="ChEBI" id="CHEBI:16845"/>
        <dbReference type="ChEBI" id="CHEBI:57783"/>
        <dbReference type="ChEBI" id="CHEBI:58349"/>
        <dbReference type="ChEBI" id="CHEBI:67139"/>
        <dbReference type="EC" id="1.17.1.8"/>
    </reaction>
</comment>
<organism evidence="16 17">
    <name type="scientific">Pseudoalteromonas ulvae</name>
    <dbReference type="NCBI Taxonomy" id="107327"/>
    <lineage>
        <taxon>Bacteria</taxon>
        <taxon>Pseudomonadati</taxon>
        <taxon>Pseudomonadota</taxon>
        <taxon>Gammaproteobacteria</taxon>
        <taxon>Alteromonadales</taxon>
        <taxon>Pseudoalteromonadaceae</taxon>
        <taxon>Pseudoalteromonas</taxon>
    </lineage>
</organism>
<keyword evidence="7 13" id="KW-0520">NAD</keyword>
<feature type="binding site" evidence="13">
    <location>
        <position position="35"/>
    </location>
    <ligand>
        <name>NADP(+)</name>
        <dbReference type="ChEBI" id="CHEBI:58349"/>
    </ligand>
</feature>
<keyword evidence="3 13" id="KW-0028">Amino-acid biosynthesis</keyword>
<evidence type="ECO:0000313" key="17">
    <source>
        <dbReference type="Proteomes" id="UP000194841"/>
    </source>
</evidence>
<sequence length="267" mass="29049">MIRIGVFGANGRMGQALLQATEKATQSQIAGAFVRPSSTFYQISVGPIIGSTACQLAFSDYQHAETDAIDVLIDFTLPQGMLTHLEFAVAHKLPMVIGTTGLSADEFAKLQQAAKTIPIVFSRNFSVGINLLLNLVQTAAKTLSDDIDIEVFEAHHRHKIDAPSGTALAIGEAIAKAKGWQHDEVARYDRHHDHEEKSQNEIGYSVLRAGDIVGEHTAYFASMGERLEITHKASSRMTFAQGAVRAAAWLKNQPAGLYDMQDVLGFK</sequence>
<dbReference type="Proteomes" id="UP000194841">
    <property type="component" value="Unassembled WGS sequence"/>
</dbReference>
<dbReference type="GO" id="GO:0005829">
    <property type="term" value="C:cytosol"/>
    <property type="evidence" value="ECO:0007669"/>
    <property type="project" value="TreeGrafter"/>
</dbReference>
<evidence type="ECO:0000256" key="9">
    <source>
        <dbReference type="ARBA" id="ARBA00037922"/>
    </source>
</evidence>
<dbReference type="GO" id="GO:0009089">
    <property type="term" value="P:lysine biosynthetic process via diaminopimelate"/>
    <property type="evidence" value="ECO:0007669"/>
    <property type="project" value="UniProtKB-UniRule"/>
</dbReference>
<dbReference type="GO" id="GO:0051287">
    <property type="term" value="F:NAD binding"/>
    <property type="evidence" value="ECO:0007669"/>
    <property type="project" value="UniProtKB-UniRule"/>
</dbReference>
<keyword evidence="2 13" id="KW-0963">Cytoplasm</keyword>
<keyword evidence="17" id="KW-1185">Reference proteome</keyword>
<feature type="binding site" evidence="13">
    <location>
        <begin position="8"/>
        <end position="13"/>
    </location>
    <ligand>
        <name>NAD(+)</name>
        <dbReference type="ChEBI" id="CHEBI:57540"/>
    </ligand>
</feature>
<dbReference type="Gene3D" id="3.30.360.10">
    <property type="entry name" value="Dihydrodipicolinate Reductase, domain 2"/>
    <property type="match status" value="1"/>
</dbReference>
<evidence type="ECO:0000256" key="3">
    <source>
        <dbReference type="ARBA" id="ARBA00022605"/>
    </source>
</evidence>
<evidence type="ECO:0000256" key="5">
    <source>
        <dbReference type="ARBA" id="ARBA00022915"/>
    </source>
</evidence>
<comment type="subunit">
    <text evidence="13">Homotetramer.</text>
</comment>
<dbReference type="OrthoDB" id="9790352at2"/>
<reference evidence="16 17" key="1">
    <citation type="submission" date="2017-02" db="EMBL/GenBank/DDBJ databases">
        <title>Pseudoalteromonas ulvae TC14 Genome.</title>
        <authorList>
            <person name="Molmeret M."/>
        </authorList>
    </citation>
    <scope>NUCLEOTIDE SEQUENCE [LARGE SCALE GENOMIC DNA]</scope>
    <source>
        <strain evidence="16">TC14</strain>
    </source>
</reference>
<dbReference type="InterPro" id="IPR000846">
    <property type="entry name" value="DapB_N"/>
</dbReference>
<accession>A0A244CS74</accession>
<evidence type="ECO:0000256" key="12">
    <source>
        <dbReference type="ARBA" id="ARBA00049396"/>
    </source>
</evidence>
<dbReference type="InterPro" id="IPR023940">
    <property type="entry name" value="DHDPR_bac"/>
</dbReference>
<proteinExistence type="inferred from homology"/>
<comment type="similarity">
    <text evidence="1 13">Belongs to the DapB family.</text>
</comment>
<evidence type="ECO:0000256" key="8">
    <source>
        <dbReference type="ARBA" id="ARBA00023154"/>
    </source>
</evidence>
<evidence type="ECO:0000256" key="11">
    <source>
        <dbReference type="ARBA" id="ARBA00049080"/>
    </source>
</evidence>
<feature type="binding site" evidence="13">
    <location>
        <begin position="165"/>
        <end position="166"/>
    </location>
    <ligand>
        <name>(S)-2,3,4,5-tetrahydrodipicolinate</name>
        <dbReference type="ChEBI" id="CHEBI:16845"/>
    </ligand>
</feature>
<comment type="caution">
    <text evidence="13">Lacks conserved residue(s) required for the propagation of feature annotation.</text>
</comment>
<dbReference type="GO" id="GO:0019877">
    <property type="term" value="P:diaminopimelate biosynthetic process"/>
    <property type="evidence" value="ECO:0007669"/>
    <property type="project" value="UniProtKB-UniRule"/>
</dbReference>
<dbReference type="PROSITE" id="PS01298">
    <property type="entry name" value="DAPB"/>
    <property type="match status" value="1"/>
</dbReference>
<keyword evidence="8 13" id="KW-0457">Lysine biosynthesis</keyword>
<feature type="domain" description="Dihydrodipicolinate reductase N-terminal" evidence="14">
    <location>
        <begin position="2"/>
        <end position="125"/>
    </location>
</feature>
<dbReference type="EC" id="1.17.1.8" evidence="10 13"/>
<name>A0A244CS74_PSEDV</name>
<dbReference type="InterPro" id="IPR022664">
    <property type="entry name" value="DapB_N_CS"/>
</dbReference>
<evidence type="ECO:0000259" key="15">
    <source>
        <dbReference type="Pfam" id="PF05173"/>
    </source>
</evidence>
<dbReference type="UniPathway" id="UPA00034">
    <property type="reaction ID" value="UER00018"/>
</dbReference>
<comment type="pathway">
    <text evidence="9 13">Amino-acid biosynthesis; L-lysine biosynthesis via DAP pathway; (S)-tetrahydrodipicolinate from L-aspartate: step 4/4.</text>
</comment>
<evidence type="ECO:0000256" key="1">
    <source>
        <dbReference type="ARBA" id="ARBA00006642"/>
    </source>
</evidence>
<evidence type="ECO:0000256" key="4">
    <source>
        <dbReference type="ARBA" id="ARBA00022857"/>
    </source>
</evidence>
<dbReference type="GO" id="GO:0008839">
    <property type="term" value="F:4-hydroxy-tetrahydrodipicolinate reductase"/>
    <property type="evidence" value="ECO:0007669"/>
    <property type="project" value="UniProtKB-UniRule"/>
</dbReference>
<evidence type="ECO:0000313" key="16">
    <source>
        <dbReference type="EMBL" id="OUL58326.1"/>
    </source>
</evidence>
<dbReference type="Pfam" id="PF01113">
    <property type="entry name" value="DapB_N"/>
    <property type="match status" value="1"/>
</dbReference>
<feature type="active site" description="Proton donor/acceptor" evidence="13">
    <location>
        <position position="155"/>
    </location>
</feature>
<dbReference type="RefSeq" id="WP_086743632.1">
    <property type="nucleotide sequence ID" value="NZ_MWPV01000002.1"/>
</dbReference>
<comment type="function">
    <text evidence="13">Catalyzes the conversion of 4-hydroxy-tetrahydrodipicolinate (HTPA) to tetrahydrodipicolinate.</text>
</comment>
<evidence type="ECO:0000256" key="13">
    <source>
        <dbReference type="HAMAP-Rule" id="MF_00102"/>
    </source>
</evidence>
<dbReference type="SUPFAM" id="SSF55347">
    <property type="entry name" value="Glyceraldehyde-3-phosphate dehydrogenase-like, C-terminal domain"/>
    <property type="match status" value="1"/>
</dbReference>
<dbReference type="InterPro" id="IPR036291">
    <property type="entry name" value="NAD(P)-bd_dom_sf"/>
</dbReference>
<feature type="binding site" evidence="13">
    <location>
        <position position="156"/>
    </location>
    <ligand>
        <name>(S)-2,3,4,5-tetrahydrodipicolinate</name>
        <dbReference type="ChEBI" id="CHEBI:16845"/>
    </ligand>
</feature>
<feature type="binding site" evidence="13">
    <location>
        <begin position="98"/>
        <end position="100"/>
    </location>
    <ligand>
        <name>NAD(+)</name>
        <dbReference type="ChEBI" id="CHEBI:57540"/>
    </ligand>
</feature>
<comment type="caution">
    <text evidence="16">The sequence shown here is derived from an EMBL/GenBank/DDBJ whole genome shotgun (WGS) entry which is preliminary data.</text>
</comment>
<keyword evidence="5 13" id="KW-0220">Diaminopimelate biosynthesis</keyword>
<dbReference type="GO" id="GO:0050661">
    <property type="term" value="F:NADP binding"/>
    <property type="evidence" value="ECO:0007669"/>
    <property type="project" value="UniProtKB-UniRule"/>
</dbReference>
<dbReference type="HAMAP" id="MF_00102">
    <property type="entry name" value="DapB"/>
    <property type="match status" value="1"/>
</dbReference>
<evidence type="ECO:0000256" key="7">
    <source>
        <dbReference type="ARBA" id="ARBA00023027"/>
    </source>
</evidence>
<dbReference type="PANTHER" id="PTHR20836:SF0">
    <property type="entry name" value="4-HYDROXY-TETRAHYDRODIPICOLINATE REDUCTASE 1, CHLOROPLASTIC-RELATED"/>
    <property type="match status" value="1"/>
</dbReference>
<dbReference type="Pfam" id="PF05173">
    <property type="entry name" value="DapB_C"/>
    <property type="match status" value="1"/>
</dbReference>
<keyword evidence="6 13" id="KW-0560">Oxidoreductase</keyword>
<comment type="catalytic activity">
    <reaction evidence="12 13">
        <text>(S)-2,3,4,5-tetrahydrodipicolinate + NAD(+) + H2O = (2S,4S)-4-hydroxy-2,3,4,5-tetrahydrodipicolinate + NADH + H(+)</text>
        <dbReference type="Rhea" id="RHEA:35323"/>
        <dbReference type="ChEBI" id="CHEBI:15377"/>
        <dbReference type="ChEBI" id="CHEBI:15378"/>
        <dbReference type="ChEBI" id="CHEBI:16845"/>
        <dbReference type="ChEBI" id="CHEBI:57540"/>
        <dbReference type="ChEBI" id="CHEBI:57945"/>
        <dbReference type="ChEBI" id="CHEBI:67139"/>
        <dbReference type="EC" id="1.17.1.8"/>
    </reaction>
</comment>
<evidence type="ECO:0000256" key="10">
    <source>
        <dbReference type="ARBA" id="ARBA00038983"/>
    </source>
</evidence>
<dbReference type="FunFam" id="3.30.360.10:FF:000004">
    <property type="entry name" value="4-hydroxy-tetrahydrodipicolinate reductase"/>
    <property type="match status" value="1"/>
</dbReference>
<dbReference type="PIRSF" id="PIRSF000161">
    <property type="entry name" value="DHPR"/>
    <property type="match status" value="1"/>
</dbReference>
<feature type="active site" description="Proton donor" evidence="13">
    <location>
        <position position="159"/>
    </location>
</feature>
<evidence type="ECO:0000259" key="14">
    <source>
        <dbReference type="Pfam" id="PF01113"/>
    </source>
</evidence>
<dbReference type="AlphaFoldDB" id="A0A244CS74"/>
<protein>
    <recommendedName>
        <fullName evidence="10 13">4-hydroxy-tetrahydrodipicolinate reductase</fullName>
        <shortName evidence="13">HTPA reductase</shortName>
        <ecNumber evidence="10 13">1.17.1.8</ecNumber>
    </recommendedName>
</protein>
<evidence type="ECO:0000256" key="2">
    <source>
        <dbReference type="ARBA" id="ARBA00022490"/>
    </source>
</evidence>
<dbReference type="EMBL" id="MWPV01000002">
    <property type="protein sequence ID" value="OUL58326.1"/>
    <property type="molecule type" value="Genomic_DNA"/>
</dbReference>
<dbReference type="PANTHER" id="PTHR20836">
    <property type="entry name" value="DIHYDRODIPICOLINATE REDUCTASE"/>
    <property type="match status" value="1"/>
</dbReference>
<gene>
    <name evidence="13" type="primary">dapB</name>
    <name evidence="16" type="ORF">B1199_08300</name>
</gene>